<dbReference type="AlphaFoldDB" id="A0A370AY74"/>
<feature type="domain" description="Transposase IS701-like DDE" evidence="1">
    <location>
        <begin position="24"/>
        <end position="242"/>
    </location>
</feature>
<dbReference type="InterPro" id="IPR039365">
    <property type="entry name" value="IS701-like"/>
</dbReference>
<dbReference type="OrthoDB" id="3657225at2"/>
<name>A0A370AY74_9ACTN</name>
<gene>
    <name evidence="2" type="ORF">DVH02_32385</name>
</gene>
<evidence type="ECO:0000259" key="1">
    <source>
        <dbReference type="Pfam" id="PF13546"/>
    </source>
</evidence>
<dbReference type="EMBL" id="QQNA01000364">
    <property type="protein sequence ID" value="RDG32426.1"/>
    <property type="molecule type" value="Genomic_DNA"/>
</dbReference>
<evidence type="ECO:0000313" key="2">
    <source>
        <dbReference type="EMBL" id="RDG32426.1"/>
    </source>
</evidence>
<keyword evidence="3" id="KW-1185">Reference proteome</keyword>
<sequence>MSSSELDRAVPDNGALMQTFMDEIFQPLHRVEQRRWARAYLWGLINISGKRTPRRMALARALPSTAAHGLRQFINTSPWDWEPVRHRLSRQIAARTRPRAWTVAELIIPKRGEYSVGVHQRMDTVTGLTVNCQRAMGLFLDTDTYCFPVDWSLVFGGIWDSDSERRRRARIPENETGHPAGAYVSGFAADVCARLPLLRAPWALDLTRCDDADAALAGLAEQGVDVVCEVRASRSVLPAENTADVTTVGELMESRHNRQAHVLIRRNPSGHARSVPVHAHVGKVRLPRLGSGDEGGSRTYRVLRRPDPDGLRPPRYWITTLTDRRVDEVLRLTRSRAAALSTITTMRQKFGLLDFEGRSYPGWHHHMTMASAAYVYQHLYAAPGAVPAAPAASPGELAGTAS</sequence>
<dbReference type="InterPro" id="IPR038721">
    <property type="entry name" value="IS701-like_DDE_dom"/>
</dbReference>
<evidence type="ECO:0000313" key="3">
    <source>
        <dbReference type="Proteomes" id="UP000253741"/>
    </source>
</evidence>
<accession>A0A370AY74</accession>
<proteinExistence type="predicted"/>
<dbReference type="PANTHER" id="PTHR33627">
    <property type="entry name" value="TRANSPOSASE"/>
    <property type="match status" value="1"/>
</dbReference>
<protein>
    <submittedName>
        <fullName evidence="2">Transposase</fullName>
    </submittedName>
</protein>
<comment type="caution">
    <text evidence="2">The sequence shown here is derived from an EMBL/GenBank/DDBJ whole genome shotgun (WGS) entry which is preliminary data.</text>
</comment>
<reference evidence="2 3" key="1">
    <citation type="submission" date="2018-07" db="EMBL/GenBank/DDBJ databases">
        <title>Streptomyces species from bats.</title>
        <authorList>
            <person name="Dunlap C."/>
        </authorList>
    </citation>
    <scope>NUCLEOTIDE SEQUENCE [LARGE SCALE GENOMIC DNA]</scope>
    <source>
        <strain evidence="2 3">AC230</strain>
    </source>
</reference>
<dbReference type="Pfam" id="PF13546">
    <property type="entry name" value="DDE_5"/>
    <property type="match status" value="1"/>
</dbReference>
<organism evidence="2 3">
    <name type="scientific">Streptomyces corynorhini</name>
    <dbReference type="NCBI Taxonomy" id="2282652"/>
    <lineage>
        <taxon>Bacteria</taxon>
        <taxon>Bacillati</taxon>
        <taxon>Actinomycetota</taxon>
        <taxon>Actinomycetes</taxon>
        <taxon>Kitasatosporales</taxon>
        <taxon>Streptomycetaceae</taxon>
        <taxon>Streptomyces</taxon>
    </lineage>
</organism>
<dbReference type="Proteomes" id="UP000253741">
    <property type="component" value="Unassembled WGS sequence"/>
</dbReference>
<dbReference type="PANTHER" id="PTHR33627:SF1">
    <property type="entry name" value="TRANSPOSASE"/>
    <property type="match status" value="1"/>
</dbReference>